<dbReference type="PANTHER" id="PTHR11750:SF26">
    <property type="entry name" value="PROTEIN N-TERMINAL AMIDASE"/>
    <property type="match status" value="1"/>
</dbReference>
<dbReference type="SUPFAM" id="SSF56317">
    <property type="entry name" value="Carbon-nitrogen hydrolase"/>
    <property type="match status" value="1"/>
</dbReference>
<dbReference type="EMBL" id="BEXD01000479">
    <property type="protein sequence ID" value="GBB87790.1"/>
    <property type="molecule type" value="Genomic_DNA"/>
</dbReference>
<proteinExistence type="predicted"/>
<dbReference type="InterPro" id="IPR036526">
    <property type="entry name" value="C-N_Hydrolase_sf"/>
</dbReference>
<dbReference type="InterPro" id="IPR003010">
    <property type="entry name" value="C-N_Hydrolase"/>
</dbReference>
<dbReference type="Gene3D" id="3.60.110.10">
    <property type="entry name" value="Carbon-nitrogen hydrolase"/>
    <property type="match status" value="2"/>
</dbReference>
<evidence type="ECO:0000313" key="3">
    <source>
        <dbReference type="Proteomes" id="UP000247702"/>
    </source>
</evidence>
<keyword evidence="3" id="KW-1185">Reference proteome</keyword>
<dbReference type="STRING" id="94130.A0A2Z6QC72"/>
<dbReference type="PROSITE" id="PS50263">
    <property type="entry name" value="CN_HYDROLASE"/>
    <property type="match status" value="1"/>
</dbReference>
<dbReference type="Pfam" id="PF00795">
    <property type="entry name" value="CN_hydrolase"/>
    <property type="match status" value="1"/>
</dbReference>
<dbReference type="InterPro" id="IPR039703">
    <property type="entry name" value="Nta1"/>
</dbReference>
<dbReference type="GO" id="GO:0030163">
    <property type="term" value="P:protein catabolic process"/>
    <property type="evidence" value="ECO:0007669"/>
    <property type="project" value="TreeGrafter"/>
</dbReference>
<dbReference type="AlphaFoldDB" id="A0A2Z6QC72"/>
<evidence type="ECO:0000313" key="2">
    <source>
        <dbReference type="EMBL" id="GBB87790.1"/>
    </source>
</evidence>
<sequence length="266" mass="30171">MKVACLQFNQIIGEVERNQNFASKLLEKYQPGDIDVLVLPELAFTGYVFRDRDHIKPYLEDSETGTSVQWAKMQAVRLRAFVVVGYPQISHLYSTDESWAEEGPGFRSINVPNLGKIGFGICMDINPYQFKASFREYEFANYHVQQQTDIILCSMAWLQSSCDESQSLNSDDNDEPSYSTINYWCSRLLPYFTDSEAYRNVFQTSPQNSGQKRNVLFVACNRTGTENGVCFAGSSSVLLLTSKRPIILRSLKSKEEAVMVIDVPSL</sequence>
<dbReference type="GO" id="GO:0070773">
    <property type="term" value="F:protein-N-terminal glutamine amidohydrolase activity"/>
    <property type="evidence" value="ECO:0007669"/>
    <property type="project" value="InterPro"/>
</dbReference>
<name>A0A2Z6QC72_9GLOM</name>
<organism evidence="2 3">
    <name type="scientific">Rhizophagus clarus</name>
    <dbReference type="NCBI Taxonomy" id="94130"/>
    <lineage>
        <taxon>Eukaryota</taxon>
        <taxon>Fungi</taxon>
        <taxon>Fungi incertae sedis</taxon>
        <taxon>Mucoromycota</taxon>
        <taxon>Glomeromycotina</taxon>
        <taxon>Glomeromycetes</taxon>
        <taxon>Glomerales</taxon>
        <taxon>Glomeraceae</taxon>
        <taxon>Rhizophagus</taxon>
    </lineage>
</organism>
<evidence type="ECO:0000259" key="1">
    <source>
        <dbReference type="PROSITE" id="PS50263"/>
    </source>
</evidence>
<dbReference type="Proteomes" id="UP000247702">
    <property type="component" value="Unassembled WGS sequence"/>
</dbReference>
<reference evidence="2 3" key="1">
    <citation type="submission" date="2017-11" db="EMBL/GenBank/DDBJ databases">
        <title>The genome of Rhizophagus clarus HR1 reveals common genetic basis of auxotrophy among arbuscular mycorrhizal fungi.</title>
        <authorList>
            <person name="Kobayashi Y."/>
        </authorList>
    </citation>
    <scope>NUCLEOTIDE SEQUENCE [LARGE SCALE GENOMIC DNA]</scope>
    <source>
        <strain evidence="2 3">HR1</strain>
    </source>
</reference>
<gene>
    <name evidence="2" type="ORF">RclHR1_14290010</name>
</gene>
<dbReference type="PANTHER" id="PTHR11750">
    <property type="entry name" value="PROTEIN N-TERMINAL AMIDASE"/>
    <property type="match status" value="1"/>
</dbReference>
<feature type="domain" description="CN hydrolase" evidence="1">
    <location>
        <begin position="1"/>
        <end position="265"/>
    </location>
</feature>
<accession>A0A2Z6QC72</accession>
<protein>
    <recommendedName>
        <fullName evidence="1">CN hydrolase domain-containing protein</fullName>
    </recommendedName>
</protein>
<dbReference type="GO" id="GO:0008418">
    <property type="term" value="F:protein-N-terminal asparagine amidohydrolase activity"/>
    <property type="evidence" value="ECO:0007669"/>
    <property type="project" value="InterPro"/>
</dbReference>
<comment type="caution">
    <text evidence="2">The sequence shown here is derived from an EMBL/GenBank/DDBJ whole genome shotgun (WGS) entry which is preliminary data.</text>
</comment>